<proteinExistence type="predicted"/>
<sequence length="90" mass="9790">MPPIGEPTVGESRPLGSSSRQLERADRWGATIVGWGKPIVRGTTPPVGESKPSGSSSRWLGKADRWVVAGGLVERRERIWVVKRENGEGK</sequence>
<gene>
    <name evidence="2" type="ORF">TCM_021571</name>
</gene>
<accession>A0A061EQA4</accession>
<dbReference type="Proteomes" id="UP000026915">
    <property type="component" value="Chromosome 5"/>
</dbReference>
<dbReference type="HOGENOM" id="CLU_2445235_0_0_1"/>
<dbReference type="AlphaFoldDB" id="A0A061EQA4"/>
<keyword evidence="3" id="KW-1185">Reference proteome</keyword>
<organism evidence="2 3">
    <name type="scientific">Theobroma cacao</name>
    <name type="common">Cacao</name>
    <name type="synonym">Cocoa</name>
    <dbReference type="NCBI Taxonomy" id="3641"/>
    <lineage>
        <taxon>Eukaryota</taxon>
        <taxon>Viridiplantae</taxon>
        <taxon>Streptophyta</taxon>
        <taxon>Embryophyta</taxon>
        <taxon>Tracheophyta</taxon>
        <taxon>Spermatophyta</taxon>
        <taxon>Magnoliopsida</taxon>
        <taxon>eudicotyledons</taxon>
        <taxon>Gunneridae</taxon>
        <taxon>Pentapetalae</taxon>
        <taxon>rosids</taxon>
        <taxon>malvids</taxon>
        <taxon>Malvales</taxon>
        <taxon>Malvaceae</taxon>
        <taxon>Byttnerioideae</taxon>
        <taxon>Theobroma</taxon>
    </lineage>
</organism>
<dbReference type="EMBL" id="CM001883">
    <property type="protein sequence ID" value="EOY07036.1"/>
    <property type="molecule type" value="Genomic_DNA"/>
</dbReference>
<evidence type="ECO:0000313" key="3">
    <source>
        <dbReference type="Proteomes" id="UP000026915"/>
    </source>
</evidence>
<dbReference type="InParanoid" id="A0A061EQA4"/>
<protein>
    <submittedName>
        <fullName evidence="2">Uncharacterized protein</fullName>
    </submittedName>
</protein>
<evidence type="ECO:0000256" key="1">
    <source>
        <dbReference type="SAM" id="MobiDB-lite"/>
    </source>
</evidence>
<dbReference type="Gramene" id="EOY07036">
    <property type="protein sequence ID" value="EOY07036"/>
    <property type="gene ID" value="TCM_021571"/>
</dbReference>
<name>A0A061EQA4_THECC</name>
<evidence type="ECO:0000313" key="2">
    <source>
        <dbReference type="EMBL" id="EOY07036.1"/>
    </source>
</evidence>
<reference evidence="2 3" key="1">
    <citation type="journal article" date="2013" name="Genome Biol.">
        <title>The genome sequence of the most widely cultivated cacao type and its use to identify candidate genes regulating pod color.</title>
        <authorList>
            <person name="Motamayor J.C."/>
            <person name="Mockaitis K."/>
            <person name="Schmutz J."/>
            <person name="Haiminen N."/>
            <person name="Iii D.L."/>
            <person name="Cornejo O."/>
            <person name="Findley S.D."/>
            <person name="Zheng P."/>
            <person name="Utro F."/>
            <person name="Royaert S."/>
            <person name="Saski C."/>
            <person name="Jenkins J."/>
            <person name="Podicheti R."/>
            <person name="Zhao M."/>
            <person name="Scheffler B.E."/>
            <person name="Stack J.C."/>
            <person name="Feltus F.A."/>
            <person name="Mustiga G.M."/>
            <person name="Amores F."/>
            <person name="Phillips W."/>
            <person name="Marelli J.P."/>
            <person name="May G.D."/>
            <person name="Shapiro H."/>
            <person name="Ma J."/>
            <person name="Bustamante C.D."/>
            <person name="Schnell R.J."/>
            <person name="Main D."/>
            <person name="Gilbert D."/>
            <person name="Parida L."/>
            <person name="Kuhn D.N."/>
        </authorList>
    </citation>
    <scope>NUCLEOTIDE SEQUENCE [LARGE SCALE GENOMIC DNA]</scope>
    <source>
        <strain evidence="3">cv. Matina 1-6</strain>
    </source>
</reference>
<feature type="region of interest" description="Disordered" evidence="1">
    <location>
        <begin position="1"/>
        <end position="59"/>
    </location>
</feature>